<dbReference type="AlphaFoldDB" id="A0A084GXD5"/>
<gene>
    <name evidence="2" type="ORF">GS18_0212950</name>
</gene>
<keyword evidence="1" id="KW-1133">Transmembrane helix</keyword>
<proteinExistence type="predicted"/>
<keyword evidence="1" id="KW-0812">Transmembrane</keyword>
<organism evidence="2 3">
    <name type="scientific">Metabacillus indicus</name>
    <name type="common">Bacillus indicus</name>
    <dbReference type="NCBI Taxonomy" id="246786"/>
    <lineage>
        <taxon>Bacteria</taxon>
        <taxon>Bacillati</taxon>
        <taxon>Bacillota</taxon>
        <taxon>Bacilli</taxon>
        <taxon>Bacillales</taxon>
        <taxon>Bacillaceae</taxon>
        <taxon>Metabacillus</taxon>
    </lineage>
</organism>
<accession>A0A084GXD5</accession>
<keyword evidence="3" id="KW-1185">Reference proteome</keyword>
<evidence type="ECO:0000313" key="2">
    <source>
        <dbReference type="EMBL" id="KEZ51997.1"/>
    </source>
</evidence>
<feature type="transmembrane region" description="Helical" evidence="1">
    <location>
        <begin position="59"/>
        <end position="78"/>
    </location>
</feature>
<dbReference type="Proteomes" id="UP000028549">
    <property type="component" value="Unassembled WGS sequence"/>
</dbReference>
<dbReference type="EMBL" id="JNVC02000005">
    <property type="protein sequence ID" value="KEZ51997.1"/>
    <property type="molecule type" value="Genomic_DNA"/>
</dbReference>
<comment type="caution">
    <text evidence="2">The sequence shown here is derived from an EMBL/GenBank/DDBJ whole genome shotgun (WGS) entry which is preliminary data.</text>
</comment>
<sequence>MCRSLIERYFFMEKYYSWCIITSEGRWKMMSRRFIGAVLILLGAIVMAINVLWFQNHELYDTVRIASFVSFIAGFLLIPRYQERKNS</sequence>
<keyword evidence="1" id="KW-0472">Membrane</keyword>
<dbReference type="STRING" id="246786.GS18_0212950"/>
<feature type="transmembrane region" description="Helical" evidence="1">
    <location>
        <begin position="34"/>
        <end position="53"/>
    </location>
</feature>
<evidence type="ECO:0000256" key="1">
    <source>
        <dbReference type="SAM" id="Phobius"/>
    </source>
</evidence>
<name>A0A084GXD5_METID</name>
<evidence type="ECO:0000313" key="3">
    <source>
        <dbReference type="Proteomes" id="UP000028549"/>
    </source>
</evidence>
<protein>
    <submittedName>
        <fullName evidence="2">Uncharacterized protein</fullName>
    </submittedName>
</protein>
<reference evidence="2 3" key="1">
    <citation type="journal article" date="2005" name="Int. J. Syst. Evol. Microbiol.">
        <title>Bacillus cibi sp. nov., isolated from jeotgal, a traditional Korean fermented seafood.</title>
        <authorList>
            <person name="Yoon J.H."/>
            <person name="Lee C.H."/>
            <person name="Oh T.K."/>
        </authorList>
    </citation>
    <scope>NUCLEOTIDE SEQUENCE [LARGE SCALE GENOMIC DNA]</scope>
    <source>
        <strain evidence="2 3">DSM 16189</strain>
    </source>
</reference>